<dbReference type="PANTHER" id="PTHR47331:SF5">
    <property type="entry name" value="RIBONUCLEASE H"/>
    <property type="match status" value="1"/>
</dbReference>
<reference evidence="1 2" key="1">
    <citation type="submission" date="2015-01" db="EMBL/GenBank/DDBJ databases">
        <title>Evolution of Trichinella species and genotypes.</title>
        <authorList>
            <person name="Korhonen P.K."/>
            <person name="Edoardo P."/>
            <person name="Giuseppe L.R."/>
            <person name="Gasser R.B."/>
        </authorList>
    </citation>
    <scope>NUCLEOTIDE SEQUENCE [LARGE SCALE GENOMIC DNA]</scope>
    <source>
        <strain evidence="1">ISS2496</strain>
    </source>
</reference>
<gene>
    <name evidence="1" type="ORF">T12_6340</name>
</gene>
<sequence length="341" mass="39762">MEQLLKKFWELEFIGIQHQEEKMTQDLVSDQFHRTLAYDCLRYIVGLLWKPGEIRLPDNRPLAEHRLQAVERSIRRDPVKRLEYTAADIEKMYLQVGLRVEDRDACCFLWRICSQDEPVECDGLIKRALSNMYVDDLVISCDEESEVAELIRRVPVFLKRGGFHLKKWASNRAELLATLPRTEVSKIGDRELSWDSPLPPKISKQWRLWLEELEKLPEVKLSRPWIPHAASQVQRMELHVFCDASKAAFTACAYLSAPETGADGSFLCARLKRYLEKEVTLPIQETLCCSDSKVTLTWIRGSYQHWKPFVAYRVQEIQGLVPTRQWKYCPTKENPADIPSR</sequence>
<name>A0A0V1AGM9_9BILA</name>
<dbReference type="STRING" id="990121.A0A0V1AGM9"/>
<organism evidence="1 2">
    <name type="scientific">Trichinella patagoniensis</name>
    <dbReference type="NCBI Taxonomy" id="990121"/>
    <lineage>
        <taxon>Eukaryota</taxon>
        <taxon>Metazoa</taxon>
        <taxon>Ecdysozoa</taxon>
        <taxon>Nematoda</taxon>
        <taxon>Enoplea</taxon>
        <taxon>Dorylaimia</taxon>
        <taxon>Trichinellida</taxon>
        <taxon>Trichinellidae</taxon>
        <taxon>Trichinella</taxon>
    </lineage>
</organism>
<evidence type="ECO:0000313" key="1">
    <source>
        <dbReference type="EMBL" id="KRY23806.1"/>
    </source>
</evidence>
<dbReference type="EMBL" id="JYDQ01000001">
    <property type="protein sequence ID" value="KRY23806.1"/>
    <property type="molecule type" value="Genomic_DNA"/>
</dbReference>
<keyword evidence="2" id="KW-1185">Reference proteome</keyword>
<dbReference type="InterPro" id="IPR008042">
    <property type="entry name" value="Retrotrans_Pao"/>
</dbReference>
<evidence type="ECO:0000313" key="2">
    <source>
        <dbReference type="Proteomes" id="UP000054783"/>
    </source>
</evidence>
<protein>
    <submittedName>
        <fullName evidence="1">Uncharacterized protein</fullName>
    </submittedName>
</protein>
<dbReference type="Proteomes" id="UP000054783">
    <property type="component" value="Unassembled WGS sequence"/>
</dbReference>
<dbReference type="PANTHER" id="PTHR47331">
    <property type="entry name" value="PHD-TYPE DOMAIN-CONTAINING PROTEIN"/>
    <property type="match status" value="1"/>
</dbReference>
<dbReference type="AlphaFoldDB" id="A0A0V1AGM9"/>
<dbReference type="InterPro" id="IPR043502">
    <property type="entry name" value="DNA/RNA_pol_sf"/>
</dbReference>
<comment type="caution">
    <text evidence="1">The sequence shown here is derived from an EMBL/GenBank/DDBJ whole genome shotgun (WGS) entry which is preliminary data.</text>
</comment>
<accession>A0A0V1AGM9</accession>
<dbReference type="SUPFAM" id="SSF56672">
    <property type="entry name" value="DNA/RNA polymerases"/>
    <property type="match status" value="1"/>
</dbReference>
<dbReference type="Pfam" id="PF05380">
    <property type="entry name" value="Peptidase_A17"/>
    <property type="match status" value="1"/>
</dbReference>
<proteinExistence type="predicted"/>